<dbReference type="SUPFAM" id="SSF55326">
    <property type="entry name" value="PurM N-terminal domain-like"/>
    <property type="match status" value="1"/>
</dbReference>
<dbReference type="PANTHER" id="PTHR10099:SF1">
    <property type="entry name" value="PHOSPHORIBOSYLFORMYLGLYCINAMIDINE SYNTHASE"/>
    <property type="match status" value="1"/>
</dbReference>
<reference evidence="9 10" key="1">
    <citation type="submission" date="2020-08" db="EMBL/GenBank/DDBJ databases">
        <title>Genome sequence of Erysipelothrix inopinata DSM 15511T.</title>
        <authorList>
            <person name="Hyun D.-W."/>
            <person name="Bae J.-W."/>
        </authorList>
    </citation>
    <scope>NUCLEOTIDE SEQUENCE [LARGE SCALE GENOMIC DNA]</scope>
    <source>
        <strain evidence="9 10">DSM 15511</strain>
    </source>
</reference>
<keyword evidence="10" id="KW-1185">Reference proteome</keyword>
<protein>
    <recommendedName>
        <fullName evidence="11">Phosphoribosylformylglycinamidine synthase</fullName>
    </recommendedName>
</protein>
<keyword evidence="3" id="KW-0547">Nucleotide-binding</keyword>
<dbReference type="GO" id="GO:0005524">
    <property type="term" value="F:ATP binding"/>
    <property type="evidence" value="ECO:0007669"/>
    <property type="project" value="UniProtKB-KW"/>
</dbReference>
<keyword evidence="4" id="KW-0658">Purine biosynthesis</keyword>
<dbReference type="InterPro" id="IPR041609">
    <property type="entry name" value="PurL_linker"/>
</dbReference>
<sequence length="602" mass="68001">MGRTIITERFSNYNHEGRRLVIEATNYLKLQTLKSVRILHVFEIENANSFELDTIKNQIFKEPIGIIYDSVPSLPRTHFKIKHISGQYDFIEDQVEEMVHTMLGFNHISITHSLIYSLESITYQEFEIFRDYIVNPLEMELVTEDENNSVTNYAENETLGLGMDQADLDYVFQAFESENRVPNQLELKIIDTYWSDHCRHTTFNTVLDDVSIEGTYTDLILKSWNSYLETRKYLNRTKPITLMDLATINAKEIKKKGFLEDWDISEEVNAASINVTLDNQETLLLFKNETHNHPTEVEPYGGASTCIGGGVRDPLSGRGYAYQAMRISGSKNPTLSYKKTHPLKLSSRKICQDAALGYTDYLNQMGIDGGYVKEYYHDGFEAKRLELGALIAAVPKEDVQKSIPELGDCIILIGGRTGRDGLGAAVGSSSASTKRSLSSVGAEVQKGNPVLERKIVRLFKRPEFLKRIKRCNDFGAGGVSVAVGELAESLRIYLDRVPLKYPGLSAEEIALSESQERMAIVVAKDDVEFMFREAFFEDLEATVIAEVTDTQKLEMFYDNSCVAAITRNFLDSNGVSKHQNVLMQSHEVQCEMDPLNKASQRA</sequence>
<evidence type="ECO:0008006" key="11">
    <source>
        <dbReference type="Google" id="ProtNLM"/>
    </source>
</evidence>
<dbReference type="InterPro" id="IPR036921">
    <property type="entry name" value="PurM-like_N_sf"/>
</dbReference>
<dbReference type="PANTHER" id="PTHR10099">
    <property type="entry name" value="PHOSPHORIBOSYLFORMYLGLYCINAMIDINE SYNTHASE"/>
    <property type="match status" value="1"/>
</dbReference>
<dbReference type="Gene3D" id="3.90.650.10">
    <property type="entry name" value="PurM-like C-terminal domain"/>
    <property type="match status" value="1"/>
</dbReference>
<name>A0A7G9RXK8_9FIRM</name>
<dbReference type="GO" id="GO:0006164">
    <property type="term" value="P:purine nucleotide biosynthetic process"/>
    <property type="evidence" value="ECO:0007669"/>
    <property type="project" value="UniProtKB-KW"/>
</dbReference>
<evidence type="ECO:0000259" key="8">
    <source>
        <dbReference type="Pfam" id="PF18072"/>
    </source>
</evidence>
<dbReference type="AlphaFoldDB" id="A0A7G9RXK8"/>
<dbReference type="KEGG" id="eio:H9L01_08130"/>
<evidence type="ECO:0000256" key="5">
    <source>
        <dbReference type="ARBA" id="ARBA00022840"/>
    </source>
</evidence>
<dbReference type="GO" id="GO:0046872">
    <property type="term" value="F:metal ion binding"/>
    <property type="evidence" value="ECO:0007669"/>
    <property type="project" value="UniProtKB-KW"/>
</dbReference>
<evidence type="ECO:0000259" key="7">
    <source>
        <dbReference type="Pfam" id="PF02769"/>
    </source>
</evidence>
<accession>A0A7G9RXK8</accession>
<evidence type="ECO:0000256" key="4">
    <source>
        <dbReference type="ARBA" id="ARBA00022755"/>
    </source>
</evidence>
<proteinExistence type="predicted"/>
<evidence type="ECO:0000256" key="2">
    <source>
        <dbReference type="ARBA" id="ARBA00022723"/>
    </source>
</evidence>
<evidence type="ECO:0000256" key="6">
    <source>
        <dbReference type="ARBA" id="ARBA00022842"/>
    </source>
</evidence>
<dbReference type="CDD" id="cd02203">
    <property type="entry name" value="PurL_repeat1"/>
    <property type="match status" value="1"/>
</dbReference>
<feature type="domain" description="PurM-like C-terminal" evidence="7">
    <location>
        <begin position="407"/>
        <end position="557"/>
    </location>
</feature>
<dbReference type="Gene3D" id="3.30.1330.10">
    <property type="entry name" value="PurM-like, N-terminal domain"/>
    <property type="match status" value="1"/>
</dbReference>
<dbReference type="GO" id="GO:0004642">
    <property type="term" value="F:phosphoribosylformylglycinamidine synthase activity"/>
    <property type="evidence" value="ECO:0007669"/>
    <property type="project" value="TreeGrafter"/>
</dbReference>
<gene>
    <name evidence="9" type="ORF">H9L01_08130</name>
</gene>
<dbReference type="SUPFAM" id="SSF56042">
    <property type="entry name" value="PurM C-terminal domain-like"/>
    <property type="match status" value="1"/>
</dbReference>
<dbReference type="GO" id="GO:0005737">
    <property type="term" value="C:cytoplasm"/>
    <property type="evidence" value="ECO:0007669"/>
    <property type="project" value="TreeGrafter"/>
</dbReference>
<dbReference type="InterPro" id="IPR036676">
    <property type="entry name" value="PurM-like_C_sf"/>
</dbReference>
<dbReference type="Pfam" id="PF02769">
    <property type="entry name" value="AIRS_C"/>
    <property type="match status" value="1"/>
</dbReference>
<dbReference type="InterPro" id="IPR010918">
    <property type="entry name" value="PurM-like_C_dom"/>
</dbReference>
<evidence type="ECO:0000256" key="1">
    <source>
        <dbReference type="ARBA" id="ARBA00022598"/>
    </source>
</evidence>
<evidence type="ECO:0000256" key="3">
    <source>
        <dbReference type="ARBA" id="ARBA00022741"/>
    </source>
</evidence>
<dbReference type="Pfam" id="PF18072">
    <property type="entry name" value="FGAR-AT_linker"/>
    <property type="match status" value="1"/>
</dbReference>
<evidence type="ECO:0000313" key="10">
    <source>
        <dbReference type="Proteomes" id="UP000515928"/>
    </source>
</evidence>
<dbReference type="EMBL" id="CP060715">
    <property type="protein sequence ID" value="QNN60333.1"/>
    <property type="molecule type" value="Genomic_DNA"/>
</dbReference>
<keyword evidence="2" id="KW-0479">Metal-binding</keyword>
<keyword evidence="5" id="KW-0067">ATP-binding</keyword>
<organism evidence="9 10">
    <name type="scientific">Erysipelothrix inopinata</name>
    <dbReference type="NCBI Taxonomy" id="225084"/>
    <lineage>
        <taxon>Bacteria</taxon>
        <taxon>Bacillati</taxon>
        <taxon>Bacillota</taxon>
        <taxon>Erysipelotrichia</taxon>
        <taxon>Erysipelotrichales</taxon>
        <taxon>Erysipelotrichaceae</taxon>
        <taxon>Erysipelothrix</taxon>
    </lineage>
</organism>
<keyword evidence="1" id="KW-0436">Ligase</keyword>
<keyword evidence="6" id="KW-0460">Magnesium</keyword>
<dbReference type="Proteomes" id="UP000515928">
    <property type="component" value="Chromosome"/>
</dbReference>
<feature type="domain" description="Phosphoribosylformylglycinamidine synthase linker" evidence="8">
    <location>
        <begin position="155"/>
        <end position="200"/>
    </location>
</feature>
<dbReference type="RefSeq" id="WP_187533463.1">
    <property type="nucleotide sequence ID" value="NZ_CP060715.1"/>
</dbReference>
<evidence type="ECO:0000313" key="9">
    <source>
        <dbReference type="EMBL" id="QNN60333.1"/>
    </source>
</evidence>